<dbReference type="PATRIC" id="fig|1214179.4.peg.75"/>
<dbReference type="GO" id="GO:0005886">
    <property type="term" value="C:plasma membrane"/>
    <property type="evidence" value="ECO:0007669"/>
    <property type="project" value="UniProtKB-SubCell"/>
</dbReference>
<keyword evidence="7 10" id="KW-0811">Translocation</keyword>
<gene>
    <name evidence="10" type="primary">secY</name>
    <name evidence="12" type="ORF">ID09_00465</name>
</gene>
<evidence type="ECO:0000256" key="1">
    <source>
        <dbReference type="ARBA" id="ARBA00004141"/>
    </source>
</evidence>
<feature type="transmembrane region" description="Helical" evidence="10">
    <location>
        <begin position="180"/>
        <end position="197"/>
    </location>
</feature>
<dbReference type="PRINTS" id="PR00303">
    <property type="entry name" value="SECYTRNLCASE"/>
</dbReference>
<dbReference type="PANTHER" id="PTHR10906">
    <property type="entry name" value="SECY/SEC61-ALPHA FAMILY MEMBER"/>
    <property type="match status" value="1"/>
</dbReference>
<feature type="transmembrane region" description="Helical" evidence="10">
    <location>
        <begin position="116"/>
        <end position="136"/>
    </location>
</feature>
<dbReference type="HAMAP" id="MF_01465">
    <property type="entry name" value="SecY"/>
    <property type="match status" value="1"/>
</dbReference>
<comment type="subunit">
    <text evidence="10">Component of the Sec protein translocase complex. Heterotrimer consisting of SecY, SecE and SecG subunits. The heterotrimers can form oligomers, although 1 heterotrimer is thought to be able to translocate proteins. Interacts with the ribosome. Interacts with SecDF, and other proteins may be involved. Interacts with SecA.</text>
</comment>
<evidence type="ECO:0000313" key="13">
    <source>
        <dbReference type="Proteomes" id="UP000028185"/>
    </source>
</evidence>
<accession>A0A075SGT1</accession>
<dbReference type="RefSeq" id="WP_024390803.1">
    <property type="nucleotide sequence ID" value="NZ_ALLE01000048.1"/>
</dbReference>
<evidence type="ECO:0000256" key="9">
    <source>
        <dbReference type="ARBA" id="ARBA00039733"/>
    </source>
</evidence>
<dbReference type="InterPro" id="IPR002208">
    <property type="entry name" value="SecY/SEC61-alpha"/>
</dbReference>
<keyword evidence="10" id="KW-1003">Cell membrane</keyword>
<dbReference type="GO" id="GO:0065002">
    <property type="term" value="P:intracellular protein transmembrane transport"/>
    <property type="evidence" value="ECO:0007669"/>
    <property type="project" value="UniProtKB-UniRule"/>
</dbReference>
<dbReference type="AlphaFoldDB" id="A0A075SGT1"/>
<dbReference type="FunFam" id="1.10.3370.10:FF:000001">
    <property type="entry name" value="Preprotein translocase subunit SecY"/>
    <property type="match status" value="1"/>
</dbReference>
<protein>
    <recommendedName>
        <fullName evidence="9 10">Protein translocase subunit SecY</fullName>
    </recommendedName>
</protein>
<keyword evidence="3 10" id="KW-0813">Transport</keyword>
<keyword evidence="6 10" id="KW-1133">Transmembrane helix</keyword>
<evidence type="ECO:0000313" key="12">
    <source>
        <dbReference type="EMBL" id="AIG42626.1"/>
    </source>
</evidence>
<dbReference type="InterPro" id="IPR030659">
    <property type="entry name" value="SecY_CS"/>
</dbReference>
<organism evidence="12 13">
    <name type="scientific">Streptococcus suis 6407</name>
    <dbReference type="NCBI Taxonomy" id="1214179"/>
    <lineage>
        <taxon>Bacteria</taxon>
        <taxon>Bacillati</taxon>
        <taxon>Bacillota</taxon>
        <taxon>Bacilli</taxon>
        <taxon>Lactobacillales</taxon>
        <taxon>Streptococcaceae</taxon>
        <taxon>Streptococcus</taxon>
    </lineage>
</organism>
<keyword evidence="4 10" id="KW-0812">Transmembrane</keyword>
<dbReference type="PROSITE" id="PS00755">
    <property type="entry name" value="SECY_1"/>
    <property type="match status" value="1"/>
</dbReference>
<evidence type="ECO:0000256" key="11">
    <source>
        <dbReference type="RuleBase" id="RU004349"/>
    </source>
</evidence>
<dbReference type="GO" id="GO:0006605">
    <property type="term" value="P:protein targeting"/>
    <property type="evidence" value="ECO:0007669"/>
    <property type="project" value="UniProtKB-UniRule"/>
</dbReference>
<dbReference type="InterPro" id="IPR026593">
    <property type="entry name" value="SecY"/>
</dbReference>
<dbReference type="InterPro" id="IPR023201">
    <property type="entry name" value="SecY_dom_sf"/>
</dbReference>
<dbReference type="Gene3D" id="1.10.3370.10">
    <property type="entry name" value="SecY subunit domain"/>
    <property type="match status" value="1"/>
</dbReference>
<comment type="caution">
    <text evidence="10">Lacks conserved residue(s) required for the propagation of feature annotation.</text>
</comment>
<proteinExistence type="inferred from homology"/>
<feature type="transmembrane region" description="Helical" evidence="10">
    <location>
        <begin position="394"/>
        <end position="416"/>
    </location>
</feature>
<dbReference type="EMBL" id="CP008921">
    <property type="protein sequence ID" value="AIG42626.1"/>
    <property type="molecule type" value="Genomic_DNA"/>
</dbReference>
<feature type="transmembrane region" description="Helical" evidence="10">
    <location>
        <begin position="66"/>
        <end position="88"/>
    </location>
</feature>
<dbReference type="HOGENOM" id="CLU_030313_0_1_9"/>
<evidence type="ECO:0000256" key="4">
    <source>
        <dbReference type="ARBA" id="ARBA00022692"/>
    </source>
</evidence>
<keyword evidence="8 10" id="KW-0472">Membrane</keyword>
<feature type="transmembrane region" description="Helical" evidence="10">
    <location>
        <begin position="217"/>
        <end position="237"/>
    </location>
</feature>
<feature type="transmembrane region" description="Helical" evidence="10">
    <location>
        <begin position="366"/>
        <end position="388"/>
    </location>
</feature>
<evidence type="ECO:0000256" key="3">
    <source>
        <dbReference type="ARBA" id="ARBA00022448"/>
    </source>
</evidence>
<dbReference type="GO" id="GO:0043952">
    <property type="term" value="P:protein transport by the Sec complex"/>
    <property type="evidence" value="ECO:0007669"/>
    <property type="project" value="UniProtKB-UniRule"/>
</dbReference>
<dbReference type="SUPFAM" id="SSF103491">
    <property type="entry name" value="Preprotein translocase SecY subunit"/>
    <property type="match status" value="1"/>
</dbReference>
<evidence type="ECO:0000256" key="2">
    <source>
        <dbReference type="ARBA" id="ARBA00005751"/>
    </source>
</evidence>
<feature type="transmembrane region" description="Helical" evidence="10">
    <location>
        <begin position="148"/>
        <end position="168"/>
    </location>
</feature>
<dbReference type="NCBIfam" id="TIGR00967">
    <property type="entry name" value="3a0501s007"/>
    <property type="match status" value="1"/>
</dbReference>
<comment type="similarity">
    <text evidence="2 10 11">Belongs to the SecY/SEC61-alpha family.</text>
</comment>
<dbReference type="Proteomes" id="UP000028185">
    <property type="component" value="Chromosome"/>
</dbReference>
<sequence length="436" mass="47901">MFFKLLKDALKVKLVRSKILFTIFILFVFRVGTHITVPGVNAKSLEALSNLPFLNMLSLVSGNAMRNFSVFALGVSPYITASIIVQLLQMDILPKFVEWGKQGEVGRRKLNQATRYISLVLAFVQSIGITAGFNALSGAKLTNMPLNWQTYLLIGAILTTGSIIVTWLGEQISEKGYGNGTSMIIFAGIISSLPGTFHEIYIDRFVNIESSRLGESVLFVAALVVLIFFVVYFTTFVQQAEYKLPIQYTKRAQGAPSSSYLPLKLNPAGVIPVIFAGSITAVPTSLIQYFASQNKSAGWLLTVQEYFDYSTAKGMIVYAGLIIAFTFFYTFVQVNPEKTAESLQKSAAYIHGVRPGNGTEQFLSKLLTRLAVIGALFLSFVALLPILAQNLFGLSSSIAFLGTSLIIVISTSIESIKQLEGYLLKRKYVGFLEITE</sequence>
<name>A0A075SGT1_STRSU</name>
<evidence type="ECO:0000256" key="10">
    <source>
        <dbReference type="HAMAP-Rule" id="MF_01465"/>
    </source>
</evidence>
<evidence type="ECO:0000256" key="6">
    <source>
        <dbReference type="ARBA" id="ARBA00022989"/>
    </source>
</evidence>
<comment type="subcellular location">
    <subcellularLocation>
        <location evidence="10">Cell membrane</location>
        <topology evidence="10">Multi-pass membrane protein</topology>
    </subcellularLocation>
    <subcellularLocation>
        <location evidence="1">Membrane</location>
        <topology evidence="1">Multi-pass membrane protein</topology>
    </subcellularLocation>
</comment>
<feature type="transmembrane region" description="Helical" evidence="10">
    <location>
        <begin position="268"/>
        <end position="291"/>
    </location>
</feature>
<dbReference type="PIRSF" id="PIRSF004557">
    <property type="entry name" value="SecY"/>
    <property type="match status" value="1"/>
</dbReference>
<dbReference type="Pfam" id="PF00344">
    <property type="entry name" value="SecY"/>
    <property type="match status" value="1"/>
</dbReference>
<comment type="function">
    <text evidence="10">The central subunit of the protein translocation channel SecYEG. Consists of two halves formed by TMs 1-5 and 6-10. These two domains form a lateral gate at the front which open onto the bilayer between TMs 2 and 7, and are clamped together by SecE at the back. The channel is closed by both a pore ring composed of hydrophobic SecY resides and a short helix (helix 2A) on the extracellular side of the membrane which forms a plug. The plug probably moves laterally to allow the channel to open. The ring and the pore may move independently.</text>
</comment>
<reference evidence="12 13" key="1">
    <citation type="journal article" date="2014" name="Genome Announc.">
        <title>Whole-Genome Sequence of Streptococcus suis Serotype 4 Reference Strain 6407.</title>
        <authorList>
            <person name="Wang K."/>
            <person name="Chen J."/>
            <person name="Yao H."/>
            <person name="Lu C."/>
        </authorList>
    </citation>
    <scope>NUCLEOTIDE SEQUENCE [LARGE SCALE GENOMIC DNA]</scope>
    <source>
        <strain evidence="12">6407</strain>
    </source>
</reference>
<evidence type="ECO:0000256" key="7">
    <source>
        <dbReference type="ARBA" id="ARBA00023010"/>
    </source>
</evidence>
<evidence type="ECO:0000256" key="5">
    <source>
        <dbReference type="ARBA" id="ARBA00022927"/>
    </source>
</evidence>
<feature type="transmembrane region" description="Helical" evidence="10">
    <location>
        <begin position="311"/>
        <end position="332"/>
    </location>
</feature>
<evidence type="ECO:0000256" key="8">
    <source>
        <dbReference type="ARBA" id="ARBA00023136"/>
    </source>
</evidence>
<keyword evidence="5 10" id="KW-0653">Protein transport</keyword>